<evidence type="ECO:0000259" key="3">
    <source>
        <dbReference type="Pfam" id="PF24088"/>
    </source>
</evidence>
<evidence type="ECO:0000256" key="1">
    <source>
        <dbReference type="SAM" id="MobiDB-lite"/>
    </source>
</evidence>
<dbReference type="Pfam" id="PF24088">
    <property type="entry name" value="DUF7373"/>
    <property type="match status" value="1"/>
</dbReference>
<reference evidence="5 6" key="1">
    <citation type="submission" date="2024-10" db="EMBL/GenBank/DDBJ databases">
        <title>The Natural Products Discovery Center: Release of the First 8490 Sequenced Strains for Exploring Actinobacteria Biosynthetic Diversity.</title>
        <authorList>
            <person name="Kalkreuter E."/>
            <person name="Kautsar S.A."/>
            <person name="Yang D."/>
            <person name="Bader C.D."/>
            <person name="Teijaro C.N."/>
            <person name="Fluegel L."/>
            <person name="Davis C.M."/>
            <person name="Simpson J.R."/>
            <person name="Lauterbach L."/>
            <person name="Steele A.D."/>
            <person name="Gui C."/>
            <person name="Meng S."/>
            <person name="Li G."/>
            <person name="Viehrig K."/>
            <person name="Ye F."/>
            <person name="Su P."/>
            <person name="Kiefer A.F."/>
            <person name="Nichols A."/>
            <person name="Cepeda A.J."/>
            <person name="Yan W."/>
            <person name="Fan B."/>
            <person name="Jiang Y."/>
            <person name="Adhikari A."/>
            <person name="Zheng C.-J."/>
            <person name="Schuster L."/>
            <person name="Cowan T.M."/>
            <person name="Smanski M.J."/>
            <person name="Chevrette M.G."/>
            <person name="De Carvalho L.P.S."/>
            <person name="Shen B."/>
        </authorList>
    </citation>
    <scope>NUCLEOTIDE SEQUENCE [LARGE SCALE GENOMIC DNA]</scope>
    <source>
        <strain evidence="5 6">NPDC003040</strain>
    </source>
</reference>
<keyword evidence="2" id="KW-0732">Signal</keyword>
<organism evidence="5 6">
    <name type="scientific">Nocardia suismassiliense</name>
    <dbReference type="NCBI Taxonomy" id="2077092"/>
    <lineage>
        <taxon>Bacteria</taxon>
        <taxon>Bacillati</taxon>
        <taxon>Actinomycetota</taxon>
        <taxon>Actinomycetes</taxon>
        <taxon>Mycobacteriales</taxon>
        <taxon>Nocardiaceae</taxon>
        <taxon>Nocardia</taxon>
    </lineage>
</organism>
<name>A0ABW6QWE6_9NOCA</name>
<dbReference type="InterPro" id="IPR055797">
    <property type="entry name" value="DUF7373"/>
</dbReference>
<evidence type="ECO:0000313" key="5">
    <source>
        <dbReference type="EMBL" id="MFF3224913.1"/>
    </source>
</evidence>
<dbReference type="InterPro" id="IPR056463">
    <property type="entry name" value="DUF7373_C"/>
</dbReference>
<proteinExistence type="predicted"/>
<feature type="compositionally biased region" description="Basic and acidic residues" evidence="1">
    <location>
        <begin position="244"/>
        <end position="255"/>
    </location>
</feature>
<dbReference type="PROSITE" id="PS51257">
    <property type="entry name" value="PROKAR_LIPOPROTEIN"/>
    <property type="match status" value="1"/>
</dbReference>
<accession>A0ABW6QWE6</accession>
<keyword evidence="6" id="KW-1185">Reference proteome</keyword>
<dbReference type="Pfam" id="PF24092">
    <property type="entry name" value="DUF7373_C"/>
    <property type="match status" value="1"/>
</dbReference>
<feature type="domain" description="DUF7373" evidence="3">
    <location>
        <begin position="54"/>
        <end position="250"/>
    </location>
</feature>
<feature type="chain" id="PRO_5045183678" evidence="2">
    <location>
        <begin position="20"/>
        <end position="395"/>
    </location>
</feature>
<dbReference type="EMBL" id="JBIAPI010000004">
    <property type="protein sequence ID" value="MFF3224913.1"/>
    <property type="molecule type" value="Genomic_DNA"/>
</dbReference>
<evidence type="ECO:0000313" key="6">
    <source>
        <dbReference type="Proteomes" id="UP001601948"/>
    </source>
</evidence>
<feature type="domain" description="DUF7373" evidence="4">
    <location>
        <begin position="255"/>
        <end position="393"/>
    </location>
</feature>
<sequence length="395" mass="43527">MRRSLRTLAAGLVVLSVGAAGCGSDSPQPARVVDISQLDVGSYSTTPREIGKPGFDRARLSEGQRLASFVPLPMDVDPRFTVQSGAGTHNTVGFIETLYAMEFSADSFRAIAPGFITGVYSLGYSDSDTLIATTLTNTVLLFADQQAATLAAAGLAQAVATKKELNEPVGIGKHPDAQAFWKPGTQELYTFQASGQYVIYTETRDRAKIQLETTDLPAMIALTEKSLDTVGTRLREFRPTPPDKLTDVPLDHDGMLGRSLTRPKEDDWSNPPGLFDRNGALHLINDPVREKKLFEEAGVDWLANSAGYLYRARNQRGAQLIRDSHGALSKIYRRVDSPKYLPDARCREFRAKNSLILRFHCVASYERYTAEVWSDQLIDVHQRISAQYALLAKAK</sequence>
<protein>
    <submittedName>
        <fullName evidence="5">Uncharacterized protein</fullName>
    </submittedName>
</protein>
<evidence type="ECO:0000256" key="2">
    <source>
        <dbReference type="SAM" id="SignalP"/>
    </source>
</evidence>
<comment type="caution">
    <text evidence="5">The sequence shown here is derived from an EMBL/GenBank/DDBJ whole genome shotgun (WGS) entry which is preliminary data.</text>
</comment>
<dbReference type="Proteomes" id="UP001601948">
    <property type="component" value="Unassembled WGS sequence"/>
</dbReference>
<evidence type="ECO:0000259" key="4">
    <source>
        <dbReference type="Pfam" id="PF24092"/>
    </source>
</evidence>
<dbReference type="RefSeq" id="WP_387719074.1">
    <property type="nucleotide sequence ID" value="NZ_JBIAPI010000004.1"/>
</dbReference>
<gene>
    <name evidence="5" type="ORF">ACFYV7_19130</name>
</gene>
<feature type="signal peptide" evidence="2">
    <location>
        <begin position="1"/>
        <end position="19"/>
    </location>
</feature>
<feature type="region of interest" description="Disordered" evidence="1">
    <location>
        <begin position="235"/>
        <end position="271"/>
    </location>
</feature>